<feature type="chain" id="PRO_5045878157" description="Periplasmic heavy metal sensor" evidence="2">
    <location>
        <begin position="25"/>
        <end position="137"/>
    </location>
</feature>
<organism evidence="3 4">
    <name type="scientific">Shinella lacus</name>
    <dbReference type="NCBI Taxonomy" id="2654216"/>
    <lineage>
        <taxon>Bacteria</taxon>
        <taxon>Pseudomonadati</taxon>
        <taxon>Pseudomonadota</taxon>
        <taxon>Alphaproteobacteria</taxon>
        <taxon>Hyphomicrobiales</taxon>
        <taxon>Rhizobiaceae</taxon>
        <taxon>Shinella</taxon>
    </lineage>
</organism>
<keyword evidence="2" id="KW-0732">Signal</keyword>
<feature type="region of interest" description="Disordered" evidence="1">
    <location>
        <begin position="28"/>
        <end position="51"/>
    </location>
</feature>
<evidence type="ECO:0000313" key="3">
    <source>
        <dbReference type="EMBL" id="MCQ4633487.1"/>
    </source>
</evidence>
<protein>
    <recommendedName>
        <fullName evidence="5">Periplasmic heavy metal sensor</fullName>
    </recommendedName>
</protein>
<evidence type="ECO:0000313" key="4">
    <source>
        <dbReference type="Proteomes" id="UP000996601"/>
    </source>
</evidence>
<proteinExistence type="predicted"/>
<dbReference type="RefSeq" id="WP_256120105.1">
    <property type="nucleotide sequence ID" value="NZ_WHSB02000013.1"/>
</dbReference>
<feature type="signal peptide" evidence="2">
    <location>
        <begin position="1"/>
        <end position="24"/>
    </location>
</feature>
<dbReference type="EMBL" id="WHSB02000013">
    <property type="protein sequence ID" value="MCQ4633487.1"/>
    <property type="molecule type" value="Genomic_DNA"/>
</dbReference>
<evidence type="ECO:0000256" key="2">
    <source>
        <dbReference type="SAM" id="SignalP"/>
    </source>
</evidence>
<dbReference type="Proteomes" id="UP000996601">
    <property type="component" value="Unassembled WGS sequence"/>
</dbReference>
<name>A0ABT1RE62_9HYPH</name>
<keyword evidence="4" id="KW-1185">Reference proteome</keyword>
<sequence>MRSTLKTITFATIALSLAVGGAFAAGRHEPPSGRVSTHDHDSTDPQASSQYMPALLYKPRLNQVLIRLRSADEKIQQEEAMHRLSASAVRKLESETGSIHNQAMTAANSHAGAIPNTTYKRLKSDIRKLDQDIVRLS</sequence>
<gene>
    <name evidence="3" type="ORF">GB927_025840</name>
</gene>
<feature type="compositionally biased region" description="Basic and acidic residues" evidence="1">
    <location>
        <begin position="28"/>
        <end position="43"/>
    </location>
</feature>
<reference evidence="3" key="1">
    <citation type="submission" date="2021-07" db="EMBL/GenBank/DDBJ databases">
        <title>Shinella sp. nov., a novel member of the genus Shinella from water.</title>
        <authorList>
            <person name="Deng Y."/>
        </authorList>
    </citation>
    <scope>NUCLEOTIDE SEQUENCE</scope>
    <source>
        <strain evidence="3">CPCC 100929</strain>
    </source>
</reference>
<comment type="caution">
    <text evidence="3">The sequence shown here is derived from an EMBL/GenBank/DDBJ whole genome shotgun (WGS) entry which is preliminary data.</text>
</comment>
<evidence type="ECO:0008006" key="5">
    <source>
        <dbReference type="Google" id="ProtNLM"/>
    </source>
</evidence>
<accession>A0ABT1RE62</accession>
<evidence type="ECO:0000256" key="1">
    <source>
        <dbReference type="SAM" id="MobiDB-lite"/>
    </source>
</evidence>